<dbReference type="InterPro" id="IPR036390">
    <property type="entry name" value="WH_DNA-bd_sf"/>
</dbReference>
<dbReference type="InterPro" id="IPR000524">
    <property type="entry name" value="Tscrpt_reg_HTH_GntR"/>
</dbReference>
<dbReference type="SMART" id="SM00345">
    <property type="entry name" value="HTH_GNTR"/>
    <property type="match status" value="1"/>
</dbReference>
<dbReference type="Proteomes" id="UP000000442">
    <property type="component" value="Chromosome"/>
</dbReference>
<dbReference type="HOGENOM" id="CLU_017584_5_5_7"/>
<dbReference type="InterPro" id="IPR008920">
    <property type="entry name" value="TF_FadR/GntR_C"/>
</dbReference>
<evidence type="ECO:0000313" key="5">
    <source>
        <dbReference type="EMBL" id="ACN17754.1"/>
    </source>
</evidence>
<dbReference type="eggNOG" id="COG1802">
    <property type="taxonomic scope" value="Bacteria"/>
</dbReference>
<dbReference type="CDD" id="cd07377">
    <property type="entry name" value="WHTH_GntR"/>
    <property type="match status" value="1"/>
</dbReference>
<dbReference type="KEGG" id="dat:HRM2_47020"/>
<dbReference type="SUPFAM" id="SSF46785">
    <property type="entry name" value="Winged helix' DNA-binding domain"/>
    <property type="match status" value="1"/>
</dbReference>
<evidence type="ECO:0000256" key="2">
    <source>
        <dbReference type="ARBA" id="ARBA00023125"/>
    </source>
</evidence>
<dbReference type="SUPFAM" id="SSF48008">
    <property type="entry name" value="GntR ligand-binding domain-like"/>
    <property type="match status" value="1"/>
</dbReference>
<evidence type="ECO:0000259" key="4">
    <source>
        <dbReference type="PROSITE" id="PS50949"/>
    </source>
</evidence>
<proteinExistence type="predicted"/>
<dbReference type="Pfam" id="PF07729">
    <property type="entry name" value="FCD"/>
    <property type="match status" value="1"/>
</dbReference>
<evidence type="ECO:0000313" key="6">
    <source>
        <dbReference type="Proteomes" id="UP000000442"/>
    </source>
</evidence>
<dbReference type="PROSITE" id="PS50949">
    <property type="entry name" value="HTH_GNTR"/>
    <property type="match status" value="1"/>
</dbReference>
<dbReference type="Gene3D" id="1.10.10.10">
    <property type="entry name" value="Winged helix-like DNA-binding domain superfamily/Winged helix DNA-binding domain"/>
    <property type="match status" value="1"/>
</dbReference>
<keyword evidence="3" id="KW-0804">Transcription</keyword>
<protein>
    <submittedName>
        <fullName evidence="5">Transcriptional regulator</fullName>
    </submittedName>
</protein>
<dbReference type="Pfam" id="PF00392">
    <property type="entry name" value="GntR"/>
    <property type="match status" value="1"/>
</dbReference>
<dbReference type="GO" id="GO:0003677">
    <property type="term" value="F:DNA binding"/>
    <property type="evidence" value="ECO:0007669"/>
    <property type="project" value="UniProtKB-KW"/>
</dbReference>
<feature type="domain" description="HTH gntR-type" evidence="4">
    <location>
        <begin position="7"/>
        <end position="74"/>
    </location>
</feature>
<accession>C0QH95</accession>
<evidence type="ECO:0000256" key="1">
    <source>
        <dbReference type="ARBA" id="ARBA00023015"/>
    </source>
</evidence>
<dbReference type="PANTHER" id="PTHR43537:SF5">
    <property type="entry name" value="UXU OPERON TRANSCRIPTIONAL REGULATOR"/>
    <property type="match status" value="1"/>
</dbReference>
<reference evidence="5 6" key="1">
    <citation type="journal article" date="2009" name="Environ. Microbiol.">
        <title>Genome sequence of Desulfobacterium autotrophicum HRM2, a marine sulfate reducer oxidizing organic carbon completely to carbon dioxide.</title>
        <authorList>
            <person name="Strittmatter A.W."/>
            <person name="Liesegang H."/>
            <person name="Rabus R."/>
            <person name="Decker I."/>
            <person name="Amann J."/>
            <person name="Andres S."/>
            <person name="Henne A."/>
            <person name="Fricke W.F."/>
            <person name="Martinez-Arias R."/>
            <person name="Bartels D."/>
            <person name="Goesmann A."/>
            <person name="Krause L."/>
            <person name="Puehler A."/>
            <person name="Klenk H.P."/>
            <person name="Richter M."/>
            <person name="Schuler M."/>
            <person name="Gloeckner F.O."/>
            <person name="Meyerdierks A."/>
            <person name="Gottschalk G."/>
            <person name="Amann R."/>
        </authorList>
    </citation>
    <scope>NUCLEOTIDE SEQUENCE [LARGE SCALE GENOMIC DNA]</scope>
    <source>
        <strain evidence="6">ATCC 43914 / DSM 3382 / HRM2</strain>
    </source>
</reference>
<dbReference type="PANTHER" id="PTHR43537">
    <property type="entry name" value="TRANSCRIPTIONAL REGULATOR, GNTR FAMILY"/>
    <property type="match status" value="1"/>
</dbReference>
<gene>
    <name evidence="5" type="ordered locus">HRM2_47020</name>
</gene>
<keyword evidence="1" id="KW-0805">Transcription regulation</keyword>
<evidence type="ECO:0000256" key="3">
    <source>
        <dbReference type="ARBA" id="ARBA00023163"/>
    </source>
</evidence>
<dbReference type="GO" id="GO:0003700">
    <property type="term" value="F:DNA-binding transcription factor activity"/>
    <property type="evidence" value="ECO:0007669"/>
    <property type="project" value="InterPro"/>
</dbReference>
<dbReference type="InterPro" id="IPR011711">
    <property type="entry name" value="GntR_C"/>
</dbReference>
<sequence>MQFSPIKSVTEATACRLREQIVTGGILPGTKLNEIELAESYGVSRPPLREAFRKLEQEQLVVSIPRRGSYVTKISVKDCTELYFTRCVLESGAIDAIAEKKIKNFAATEKHLNDLKNIIVYREGEPSNLFNSIYGITAFHLELFEASGNQWLLHCYKNIISTLNRYQYIYFSVPGTQLPSIVDHTKVLNFLKKKQYQDAKIVILEHINNSFSKLIETIKESSIMA</sequence>
<dbReference type="InterPro" id="IPR036388">
    <property type="entry name" value="WH-like_DNA-bd_sf"/>
</dbReference>
<dbReference type="EMBL" id="CP001087">
    <property type="protein sequence ID" value="ACN17754.1"/>
    <property type="molecule type" value="Genomic_DNA"/>
</dbReference>
<dbReference type="Gene3D" id="1.20.120.530">
    <property type="entry name" value="GntR ligand-binding domain-like"/>
    <property type="match status" value="1"/>
</dbReference>
<dbReference type="STRING" id="177437.HRM2_47020"/>
<dbReference type="AlphaFoldDB" id="C0QH95"/>
<name>C0QH95_DESAH</name>
<keyword evidence="6" id="KW-1185">Reference proteome</keyword>
<keyword evidence="2" id="KW-0238">DNA-binding</keyword>
<organism evidence="5 6">
    <name type="scientific">Desulforapulum autotrophicum (strain ATCC 43914 / DSM 3382 / VKM B-1955 / HRM2)</name>
    <name type="common">Desulfobacterium autotrophicum</name>
    <dbReference type="NCBI Taxonomy" id="177437"/>
    <lineage>
        <taxon>Bacteria</taxon>
        <taxon>Pseudomonadati</taxon>
        <taxon>Thermodesulfobacteriota</taxon>
        <taxon>Desulfobacteria</taxon>
        <taxon>Desulfobacterales</taxon>
        <taxon>Desulfobacteraceae</taxon>
        <taxon>Desulforapulum</taxon>
    </lineage>
</organism>